<reference evidence="1" key="1">
    <citation type="submission" date="2014-11" db="EMBL/GenBank/DDBJ databases">
        <authorList>
            <person name="Amaro Gonzalez C."/>
        </authorList>
    </citation>
    <scope>NUCLEOTIDE SEQUENCE</scope>
</reference>
<dbReference type="AlphaFoldDB" id="A0A0E9PX79"/>
<protein>
    <submittedName>
        <fullName evidence="1">Uncharacterized protein</fullName>
    </submittedName>
</protein>
<dbReference type="EMBL" id="GBXM01100109">
    <property type="protein sequence ID" value="JAH08468.1"/>
    <property type="molecule type" value="Transcribed_RNA"/>
</dbReference>
<sequence length="58" mass="6562">MVSSSFKVQSICFATSHTQSLRGRGMTKVEKTQMVRKRTQDLSVHSPFTVQKFITTVV</sequence>
<reference evidence="1" key="2">
    <citation type="journal article" date="2015" name="Fish Shellfish Immunol.">
        <title>Early steps in the European eel (Anguilla anguilla)-Vibrio vulnificus interaction in the gills: Role of the RtxA13 toxin.</title>
        <authorList>
            <person name="Callol A."/>
            <person name="Pajuelo D."/>
            <person name="Ebbesson L."/>
            <person name="Teles M."/>
            <person name="MacKenzie S."/>
            <person name="Amaro C."/>
        </authorList>
    </citation>
    <scope>NUCLEOTIDE SEQUENCE</scope>
</reference>
<organism evidence="1">
    <name type="scientific">Anguilla anguilla</name>
    <name type="common">European freshwater eel</name>
    <name type="synonym">Muraena anguilla</name>
    <dbReference type="NCBI Taxonomy" id="7936"/>
    <lineage>
        <taxon>Eukaryota</taxon>
        <taxon>Metazoa</taxon>
        <taxon>Chordata</taxon>
        <taxon>Craniata</taxon>
        <taxon>Vertebrata</taxon>
        <taxon>Euteleostomi</taxon>
        <taxon>Actinopterygii</taxon>
        <taxon>Neopterygii</taxon>
        <taxon>Teleostei</taxon>
        <taxon>Anguilliformes</taxon>
        <taxon>Anguillidae</taxon>
        <taxon>Anguilla</taxon>
    </lineage>
</organism>
<name>A0A0E9PX79_ANGAN</name>
<accession>A0A0E9PX79</accession>
<evidence type="ECO:0000313" key="1">
    <source>
        <dbReference type="EMBL" id="JAH08468.1"/>
    </source>
</evidence>
<proteinExistence type="predicted"/>